<evidence type="ECO:0008006" key="13">
    <source>
        <dbReference type="Google" id="ProtNLM"/>
    </source>
</evidence>
<dbReference type="OrthoDB" id="2789670at2759"/>
<dbReference type="FunFam" id="1.10.630.10:FF:000182">
    <property type="entry name" value="Cytochrome P450 3A4"/>
    <property type="match status" value="1"/>
</dbReference>
<evidence type="ECO:0000256" key="10">
    <source>
        <dbReference type="RuleBase" id="RU000461"/>
    </source>
</evidence>
<evidence type="ECO:0000256" key="2">
    <source>
        <dbReference type="ARBA" id="ARBA00010617"/>
    </source>
</evidence>
<reference evidence="11" key="1">
    <citation type="submission" date="2020-09" db="EMBL/GenBank/DDBJ databases">
        <authorList>
            <person name="Kikuchi T."/>
        </authorList>
    </citation>
    <scope>NUCLEOTIDE SEQUENCE</scope>
    <source>
        <strain evidence="11">SH1</strain>
    </source>
</reference>
<dbReference type="PRINTS" id="PR00463">
    <property type="entry name" value="EP450I"/>
</dbReference>
<dbReference type="GO" id="GO:0016705">
    <property type="term" value="F:oxidoreductase activity, acting on paired donors, with incorporation or reduction of molecular oxygen"/>
    <property type="evidence" value="ECO:0007669"/>
    <property type="project" value="InterPro"/>
</dbReference>
<evidence type="ECO:0000256" key="8">
    <source>
        <dbReference type="ARBA" id="ARBA00043906"/>
    </source>
</evidence>
<gene>
    <name evidence="11" type="ORF">BOKJ2_LOCUS12903</name>
</gene>
<evidence type="ECO:0000256" key="7">
    <source>
        <dbReference type="ARBA" id="ARBA00023033"/>
    </source>
</evidence>
<dbReference type="EMBL" id="CAJFDH010000006">
    <property type="protein sequence ID" value="CAD5228844.1"/>
    <property type="molecule type" value="Genomic_DNA"/>
</dbReference>
<organism evidence="11 12">
    <name type="scientific">Bursaphelenchus okinawaensis</name>
    <dbReference type="NCBI Taxonomy" id="465554"/>
    <lineage>
        <taxon>Eukaryota</taxon>
        <taxon>Metazoa</taxon>
        <taxon>Ecdysozoa</taxon>
        <taxon>Nematoda</taxon>
        <taxon>Chromadorea</taxon>
        <taxon>Rhabditida</taxon>
        <taxon>Tylenchina</taxon>
        <taxon>Tylenchomorpha</taxon>
        <taxon>Aphelenchoidea</taxon>
        <taxon>Aphelenchoididae</taxon>
        <taxon>Bursaphelenchus</taxon>
    </lineage>
</organism>
<dbReference type="GO" id="GO:0008395">
    <property type="term" value="F:steroid hydroxylase activity"/>
    <property type="evidence" value="ECO:0007669"/>
    <property type="project" value="TreeGrafter"/>
</dbReference>
<dbReference type="GO" id="GO:0005506">
    <property type="term" value="F:iron ion binding"/>
    <property type="evidence" value="ECO:0007669"/>
    <property type="project" value="InterPro"/>
</dbReference>
<dbReference type="InterPro" id="IPR002401">
    <property type="entry name" value="Cyt_P450_E_grp-I"/>
</dbReference>
<evidence type="ECO:0000256" key="9">
    <source>
        <dbReference type="PIRSR" id="PIRSR602401-1"/>
    </source>
</evidence>
<dbReference type="PANTHER" id="PTHR24302:SF15">
    <property type="entry name" value="FATTY-ACID PEROXYGENASE"/>
    <property type="match status" value="1"/>
</dbReference>
<comment type="caution">
    <text evidence="11">The sequence shown here is derived from an EMBL/GenBank/DDBJ whole genome shotgun (WGS) entry which is preliminary data.</text>
</comment>
<proteinExistence type="inferred from homology"/>
<keyword evidence="7 10" id="KW-0503">Monooxygenase</keyword>
<evidence type="ECO:0000256" key="3">
    <source>
        <dbReference type="ARBA" id="ARBA00022617"/>
    </source>
</evidence>
<dbReference type="GO" id="GO:0020037">
    <property type="term" value="F:heme binding"/>
    <property type="evidence" value="ECO:0007669"/>
    <property type="project" value="InterPro"/>
</dbReference>
<evidence type="ECO:0000256" key="6">
    <source>
        <dbReference type="ARBA" id="ARBA00023004"/>
    </source>
</evidence>
<feature type="binding site" description="axial binding residue" evidence="9">
    <location>
        <position position="453"/>
    </location>
    <ligand>
        <name>heme</name>
        <dbReference type="ChEBI" id="CHEBI:30413"/>
    </ligand>
    <ligandPart>
        <name>Fe</name>
        <dbReference type="ChEBI" id="CHEBI:18248"/>
    </ligandPart>
</feature>
<keyword evidence="5 10" id="KW-0560">Oxidoreductase</keyword>
<evidence type="ECO:0000313" key="11">
    <source>
        <dbReference type="EMBL" id="CAD5228844.1"/>
    </source>
</evidence>
<dbReference type="InterPro" id="IPR050705">
    <property type="entry name" value="Cytochrome_P450_3A"/>
</dbReference>
<dbReference type="AlphaFoldDB" id="A0A811LMB1"/>
<evidence type="ECO:0000256" key="5">
    <source>
        <dbReference type="ARBA" id="ARBA00023002"/>
    </source>
</evidence>
<dbReference type="InterPro" id="IPR001128">
    <property type="entry name" value="Cyt_P450"/>
</dbReference>
<dbReference type="PRINTS" id="PR00385">
    <property type="entry name" value="P450"/>
</dbReference>
<dbReference type="EMBL" id="CAJFCW020000006">
    <property type="protein sequence ID" value="CAG9125123.1"/>
    <property type="molecule type" value="Genomic_DNA"/>
</dbReference>
<evidence type="ECO:0000256" key="1">
    <source>
        <dbReference type="ARBA" id="ARBA00001971"/>
    </source>
</evidence>
<dbReference type="Proteomes" id="UP000614601">
    <property type="component" value="Unassembled WGS sequence"/>
</dbReference>
<dbReference type="PROSITE" id="PS00086">
    <property type="entry name" value="CYTOCHROME_P450"/>
    <property type="match status" value="1"/>
</dbReference>
<dbReference type="Gene3D" id="1.10.630.10">
    <property type="entry name" value="Cytochrome P450"/>
    <property type="match status" value="1"/>
</dbReference>
<name>A0A811LMB1_9BILA</name>
<dbReference type="SUPFAM" id="SSF48264">
    <property type="entry name" value="Cytochrome P450"/>
    <property type="match status" value="1"/>
</dbReference>
<keyword evidence="6 9" id="KW-0408">Iron</keyword>
<evidence type="ECO:0000256" key="4">
    <source>
        <dbReference type="ARBA" id="ARBA00022723"/>
    </source>
</evidence>
<evidence type="ECO:0000313" key="12">
    <source>
        <dbReference type="Proteomes" id="UP000614601"/>
    </source>
</evidence>
<keyword evidence="12" id="KW-1185">Reference proteome</keyword>
<comment type="similarity">
    <text evidence="2 10">Belongs to the cytochrome P450 family.</text>
</comment>
<sequence>MILLICVAFLVIYIIQAIYHANYWKRLGVSGPQALPILGNLPGIRSHKAYSLKIAEWAKQYGSTFGMQKGRTNILVTSDPNLIKEVIVDKFDIFYAREVPPIRGDPEVTPRANVFSAAGNRWKRLRALSNPAFNVQNLKKVMPIIDDSGSIMMDHLEKEYAPGKTVDIQPFFFEFTLDVICRAALGFQESMQFRNPYRDDLYYFFRNLTHPLTDMSWMFPLLWRPLRYLEMAYRISYGTGVPNLFKGMEKAVKERKAKRLAGEANEEPQDFIDIFLNYEDEFDLSKTGEVYQKSNVHVEKKMTSEEIYASCFVFLVAGYDTTANVLNFTTYYLARNQDAQDKLRAEIEEICMDETPTYEQLNQLKYADAVMKESLRLTPIASAALNRVCSQDSLIGDKKIPMKKGDCFEVDVMSYHRRKDVFGEDVDKFRPERFLEECKTEQIYGFGGGPRICIGMRLAYLEEKMALVKLLRKYRVKAVPGDDELNLSGTLVMSTDGMKVQLEEL</sequence>
<keyword evidence="3 9" id="KW-0349">Heme</keyword>
<comment type="cofactor">
    <cofactor evidence="1 9">
        <name>heme</name>
        <dbReference type="ChEBI" id="CHEBI:30413"/>
    </cofactor>
</comment>
<dbReference type="InterPro" id="IPR017972">
    <property type="entry name" value="Cyt_P450_CS"/>
</dbReference>
<dbReference type="InterPro" id="IPR036396">
    <property type="entry name" value="Cyt_P450_sf"/>
</dbReference>
<protein>
    <recommendedName>
        <fullName evidence="13">Cytochrome P450</fullName>
    </recommendedName>
</protein>
<dbReference type="Proteomes" id="UP000783686">
    <property type="component" value="Unassembled WGS sequence"/>
</dbReference>
<accession>A0A811LMB1</accession>
<dbReference type="Pfam" id="PF00067">
    <property type="entry name" value="p450"/>
    <property type="match status" value="1"/>
</dbReference>
<dbReference type="PANTHER" id="PTHR24302">
    <property type="entry name" value="CYTOCHROME P450 FAMILY 3"/>
    <property type="match status" value="1"/>
</dbReference>
<comment type="function">
    <text evidence="8">Cytochromes P450 are a group of heme-thiolate monooxygenases. They oxidize a variety of structurally unrelated compounds, including steroids, fatty acids, and xenobiotics.</text>
</comment>
<keyword evidence="4 9" id="KW-0479">Metal-binding</keyword>